<dbReference type="SUPFAM" id="SSF47095">
    <property type="entry name" value="HMG-box"/>
    <property type="match status" value="1"/>
</dbReference>
<dbReference type="Pfam" id="PF13017">
    <property type="entry name" value="Maelstrom"/>
    <property type="match status" value="1"/>
</dbReference>
<dbReference type="PANTHER" id="PTHR21358">
    <property type="entry name" value="PROTEIN MAELSTROM HOMOLOG"/>
    <property type="match status" value="1"/>
</dbReference>
<dbReference type="VEuPathDB" id="VectorBase:HLOH_059362"/>
<feature type="domain" description="HMG box" evidence="11">
    <location>
        <begin position="17"/>
        <end position="57"/>
    </location>
</feature>
<dbReference type="GO" id="GO:0005634">
    <property type="term" value="C:nucleus"/>
    <property type="evidence" value="ECO:0007669"/>
    <property type="project" value="UniProtKB-SubCell"/>
</dbReference>
<dbReference type="PANTHER" id="PTHR21358:SF4">
    <property type="entry name" value="PROTEIN MAELSTROM HOMOLOG"/>
    <property type="match status" value="1"/>
</dbReference>
<dbReference type="OMA" id="DHSENTH"/>
<dbReference type="GO" id="GO:0030154">
    <property type="term" value="P:cell differentiation"/>
    <property type="evidence" value="ECO:0007669"/>
    <property type="project" value="UniProtKB-KW"/>
</dbReference>
<organism evidence="13 14">
    <name type="scientific">Haemaphysalis longicornis</name>
    <name type="common">Bush tick</name>
    <dbReference type="NCBI Taxonomy" id="44386"/>
    <lineage>
        <taxon>Eukaryota</taxon>
        <taxon>Metazoa</taxon>
        <taxon>Ecdysozoa</taxon>
        <taxon>Arthropoda</taxon>
        <taxon>Chelicerata</taxon>
        <taxon>Arachnida</taxon>
        <taxon>Acari</taxon>
        <taxon>Parasitiformes</taxon>
        <taxon>Ixodida</taxon>
        <taxon>Ixodoidea</taxon>
        <taxon>Ixodidae</taxon>
        <taxon>Haemaphysalinae</taxon>
        <taxon>Haemaphysalis</taxon>
    </lineage>
</organism>
<dbReference type="GO" id="GO:0034587">
    <property type="term" value="P:piRNA processing"/>
    <property type="evidence" value="ECO:0007669"/>
    <property type="project" value="TreeGrafter"/>
</dbReference>
<dbReference type="InterPro" id="IPR039259">
    <property type="entry name" value="Protein_maelstrom"/>
</dbReference>
<evidence type="ECO:0000256" key="8">
    <source>
        <dbReference type="ARBA" id="ARBA00023158"/>
    </source>
</evidence>
<sequence>MAPKKKGPFYFLMKELQSARRPPCSLEDVRQEAAEKWNVLSDDEKAVYEAMAKQYNDRGKGELHNKFTSDGRPIALVLQEEEEKLRQRREMVDNTNKFVDDIGSLEDLKHQSFYIISFNILCEANGVYYPLEIGLIEYTIARGFTRGLHNFIKPGPIPLGFASLAKDHSENTHGIPIQGYEDAESNYEKLVQDIFNFVQVDLDSDDPLPPLFCPDKHIAQALGCLRWLEERSRMLVDFQVWDILPLLRKLRLMAGEEISHAEAEGILNTALYDYEMKSLCSFHLEIDNKNCALGESRRLAYKLSNALMGAYKIDRCIEYQHLPPRLDPDLSIEVSQMNLRPSRFGRGYSTRRVPPMGGGDYYRPSQPAYPGSAIPRENRNVADYYDEQTVSCLLFL</sequence>
<evidence type="ECO:0000256" key="7">
    <source>
        <dbReference type="ARBA" id="ARBA00023125"/>
    </source>
</evidence>
<proteinExistence type="inferred from homology"/>
<evidence type="ECO:0000256" key="4">
    <source>
        <dbReference type="ARBA" id="ARBA00022473"/>
    </source>
</evidence>
<evidence type="ECO:0000256" key="9">
    <source>
        <dbReference type="ARBA" id="ARBA00023242"/>
    </source>
</evidence>
<evidence type="ECO:0000259" key="11">
    <source>
        <dbReference type="Pfam" id="PF09011"/>
    </source>
</evidence>
<keyword evidence="6" id="KW-0221">Differentiation</keyword>
<comment type="subcellular location">
    <subcellularLocation>
        <location evidence="2">Cytoplasm</location>
    </subcellularLocation>
    <subcellularLocation>
        <location evidence="1">Nucleus</location>
    </subcellularLocation>
</comment>
<dbReference type="Gene3D" id="1.10.30.10">
    <property type="entry name" value="High mobility group box domain"/>
    <property type="match status" value="1"/>
</dbReference>
<protein>
    <recommendedName>
        <fullName evidence="15">HMG box domain-containing protein</fullName>
    </recommendedName>
</protein>
<evidence type="ECO:0000313" key="13">
    <source>
        <dbReference type="EMBL" id="KAH9368801.1"/>
    </source>
</evidence>
<evidence type="ECO:0000256" key="6">
    <source>
        <dbReference type="ARBA" id="ARBA00022782"/>
    </source>
</evidence>
<keyword evidence="9" id="KW-0539">Nucleus</keyword>
<dbReference type="AlphaFoldDB" id="A0A9J6G1Y4"/>
<dbReference type="GO" id="GO:0045892">
    <property type="term" value="P:negative regulation of DNA-templated transcription"/>
    <property type="evidence" value="ECO:0007669"/>
    <property type="project" value="TreeGrafter"/>
</dbReference>
<dbReference type="OrthoDB" id="24555at2759"/>
<evidence type="ECO:0000256" key="10">
    <source>
        <dbReference type="ARBA" id="ARBA00023254"/>
    </source>
</evidence>
<dbReference type="InterPro" id="IPR024970">
    <property type="entry name" value="Maelstrom"/>
</dbReference>
<reference evidence="13 14" key="1">
    <citation type="journal article" date="2020" name="Cell">
        <title>Large-Scale Comparative Analyses of Tick Genomes Elucidate Their Genetic Diversity and Vector Capacities.</title>
        <authorList>
            <consortium name="Tick Genome and Microbiome Consortium (TIGMIC)"/>
            <person name="Jia N."/>
            <person name="Wang J."/>
            <person name="Shi W."/>
            <person name="Du L."/>
            <person name="Sun Y."/>
            <person name="Zhan W."/>
            <person name="Jiang J.F."/>
            <person name="Wang Q."/>
            <person name="Zhang B."/>
            <person name="Ji P."/>
            <person name="Bell-Sakyi L."/>
            <person name="Cui X.M."/>
            <person name="Yuan T.T."/>
            <person name="Jiang B.G."/>
            <person name="Yang W.F."/>
            <person name="Lam T.T."/>
            <person name="Chang Q.C."/>
            <person name="Ding S.J."/>
            <person name="Wang X.J."/>
            <person name="Zhu J.G."/>
            <person name="Ruan X.D."/>
            <person name="Zhao L."/>
            <person name="Wei J.T."/>
            <person name="Ye R.Z."/>
            <person name="Que T.C."/>
            <person name="Du C.H."/>
            <person name="Zhou Y.H."/>
            <person name="Cheng J.X."/>
            <person name="Dai P.F."/>
            <person name="Guo W.B."/>
            <person name="Han X.H."/>
            <person name="Huang E.J."/>
            <person name="Li L.F."/>
            <person name="Wei W."/>
            <person name="Gao Y.C."/>
            <person name="Liu J.Z."/>
            <person name="Shao H.Z."/>
            <person name="Wang X."/>
            <person name="Wang C.C."/>
            <person name="Yang T.C."/>
            <person name="Huo Q.B."/>
            <person name="Li W."/>
            <person name="Chen H.Y."/>
            <person name="Chen S.E."/>
            <person name="Zhou L.G."/>
            <person name="Ni X.B."/>
            <person name="Tian J.H."/>
            <person name="Sheng Y."/>
            <person name="Liu T."/>
            <person name="Pan Y.S."/>
            <person name="Xia L.Y."/>
            <person name="Li J."/>
            <person name="Zhao F."/>
            <person name="Cao W.C."/>
        </authorList>
    </citation>
    <scope>NUCLEOTIDE SEQUENCE [LARGE SCALE GENOMIC DNA]</scope>
    <source>
        <strain evidence="13">HaeL-2018</strain>
    </source>
</reference>
<keyword evidence="8" id="KW-0943">RNA-mediated gene silencing</keyword>
<evidence type="ECO:0000256" key="2">
    <source>
        <dbReference type="ARBA" id="ARBA00004496"/>
    </source>
</evidence>
<keyword evidence="5" id="KW-0963">Cytoplasm</keyword>
<name>A0A9J6G1Y4_HAELO</name>
<dbReference type="GO" id="GO:0043565">
    <property type="term" value="F:sequence-specific DNA binding"/>
    <property type="evidence" value="ECO:0007669"/>
    <property type="project" value="TreeGrafter"/>
</dbReference>
<comment type="similarity">
    <text evidence="3">Belongs to the maelstrom family.</text>
</comment>
<dbReference type="GO" id="GO:0060964">
    <property type="term" value="P:regulation of miRNA-mediated gene silencing"/>
    <property type="evidence" value="ECO:0007669"/>
    <property type="project" value="InterPro"/>
</dbReference>
<feature type="domain" description="Maelstrom" evidence="12">
    <location>
        <begin position="125"/>
        <end position="326"/>
    </location>
</feature>
<dbReference type="GO" id="GO:0007140">
    <property type="term" value="P:male meiotic nuclear division"/>
    <property type="evidence" value="ECO:0007669"/>
    <property type="project" value="TreeGrafter"/>
</dbReference>
<dbReference type="GO" id="GO:0007283">
    <property type="term" value="P:spermatogenesis"/>
    <property type="evidence" value="ECO:0007669"/>
    <property type="project" value="TreeGrafter"/>
</dbReference>
<dbReference type="Pfam" id="PF09011">
    <property type="entry name" value="HMG_box_2"/>
    <property type="match status" value="1"/>
</dbReference>
<gene>
    <name evidence="13" type="ORF">HPB48_012446</name>
</gene>
<keyword evidence="7" id="KW-0238">DNA-binding</keyword>
<evidence type="ECO:0000256" key="3">
    <source>
        <dbReference type="ARBA" id="ARBA00007057"/>
    </source>
</evidence>
<dbReference type="EMBL" id="JABSTR010000004">
    <property type="protein sequence ID" value="KAH9368801.1"/>
    <property type="molecule type" value="Genomic_DNA"/>
</dbReference>
<dbReference type="GO" id="GO:0043186">
    <property type="term" value="C:P granule"/>
    <property type="evidence" value="ECO:0007669"/>
    <property type="project" value="TreeGrafter"/>
</dbReference>
<evidence type="ECO:0000256" key="1">
    <source>
        <dbReference type="ARBA" id="ARBA00004123"/>
    </source>
</evidence>
<accession>A0A9J6G1Y4</accession>
<evidence type="ECO:0000313" key="14">
    <source>
        <dbReference type="Proteomes" id="UP000821853"/>
    </source>
</evidence>
<evidence type="ECO:0008006" key="15">
    <source>
        <dbReference type="Google" id="ProtNLM"/>
    </source>
</evidence>
<keyword evidence="14" id="KW-1185">Reference proteome</keyword>
<dbReference type="Proteomes" id="UP000821853">
    <property type="component" value="Chromosome 2"/>
</dbReference>
<dbReference type="InterPro" id="IPR036910">
    <property type="entry name" value="HMG_box_dom_sf"/>
</dbReference>
<dbReference type="InterPro" id="IPR009071">
    <property type="entry name" value="HMG_box_dom"/>
</dbReference>
<comment type="caution">
    <text evidence="13">The sequence shown here is derived from an EMBL/GenBank/DDBJ whole genome shotgun (WGS) entry which is preliminary data.</text>
</comment>
<keyword evidence="4" id="KW-0217">Developmental protein</keyword>
<evidence type="ECO:0000256" key="5">
    <source>
        <dbReference type="ARBA" id="ARBA00022490"/>
    </source>
</evidence>
<evidence type="ECO:0000259" key="12">
    <source>
        <dbReference type="Pfam" id="PF13017"/>
    </source>
</evidence>
<keyword evidence="10" id="KW-0469">Meiosis</keyword>